<dbReference type="SUPFAM" id="SSF56317">
    <property type="entry name" value="Carbon-nitrogen hydrolase"/>
    <property type="match status" value="1"/>
</dbReference>
<evidence type="ECO:0000256" key="4">
    <source>
        <dbReference type="ARBA" id="ARBA00039118"/>
    </source>
</evidence>
<dbReference type="CDD" id="cd07572">
    <property type="entry name" value="nit"/>
    <property type="match status" value="1"/>
</dbReference>
<evidence type="ECO:0000313" key="8">
    <source>
        <dbReference type="EMBL" id="TRY68468.1"/>
    </source>
</evidence>
<dbReference type="AlphaFoldDB" id="A0A553NSS1"/>
<evidence type="ECO:0000256" key="1">
    <source>
        <dbReference type="ARBA" id="ARBA00010613"/>
    </source>
</evidence>
<dbReference type="Proteomes" id="UP000318571">
    <property type="component" value="Chromosome 1"/>
</dbReference>
<keyword evidence="9" id="KW-1185">Reference proteome</keyword>
<dbReference type="GO" id="GO:0005739">
    <property type="term" value="C:mitochondrion"/>
    <property type="evidence" value="ECO:0007669"/>
    <property type="project" value="TreeGrafter"/>
</dbReference>
<comment type="catalytic activity">
    <reaction evidence="3">
        <text>2-oxoglutaramate + H2O = 2-oxoglutarate + NH4(+)</text>
        <dbReference type="Rhea" id="RHEA:32963"/>
        <dbReference type="ChEBI" id="CHEBI:15377"/>
        <dbReference type="ChEBI" id="CHEBI:16769"/>
        <dbReference type="ChEBI" id="CHEBI:16810"/>
        <dbReference type="ChEBI" id="CHEBI:28938"/>
        <dbReference type="EC" id="3.5.1.3"/>
    </reaction>
    <physiologicalReaction direction="left-to-right" evidence="3">
        <dbReference type="Rhea" id="RHEA:32964"/>
    </physiologicalReaction>
</comment>
<name>A0A553NSS1_TIGCA</name>
<dbReference type="FunFam" id="3.60.110.10:FF:000002">
    <property type="entry name" value="Nitrilase family member 2"/>
    <property type="match status" value="1"/>
</dbReference>
<protein>
    <recommendedName>
        <fullName evidence="4">omega-amidase</fullName>
        <ecNumber evidence="4">3.5.1.3</ecNumber>
    </recommendedName>
    <alternativeName>
        <fullName evidence="5">Nitrilase homolog 2</fullName>
    </alternativeName>
</protein>
<evidence type="ECO:0000256" key="3">
    <source>
        <dbReference type="ARBA" id="ARBA00036637"/>
    </source>
</evidence>
<dbReference type="PROSITE" id="PS50263">
    <property type="entry name" value="CN_HYDROLASE"/>
    <property type="match status" value="1"/>
</dbReference>
<dbReference type="InterPro" id="IPR004119">
    <property type="entry name" value="EcKL"/>
</dbReference>
<keyword evidence="2" id="KW-0378">Hydrolase</keyword>
<comment type="similarity">
    <text evidence="1">Belongs to the carbon-nitrogen hydrolase superfamily. NIT1/NIT2 family.</text>
</comment>
<organism evidence="8 9">
    <name type="scientific">Tigriopus californicus</name>
    <name type="common">Marine copepod</name>
    <dbReference type="NCBI Taxonomy" id="6832"/>
    <lineage>
        <taxon>Eukaryota</taxon>
        <taxon>Metazoa</taxon>
        <taxon>Ecdysozoa</taxon>
        <taxon>Arthropoda</taxon>
        <taxon>Crustacea</taxon>
        <taxon>Multicrustacea</taxon>
        <taxon>Hexanauplia</taxon>
        <taxon>Copepoda</taxon>
        <taxon>Harpacticoida</taxon>
        <taxon>Harpacticidae</taxon>
        <taxon>Tigriopus</taxon>
    </lineage>
</organism>
<gene>
    <name evidence="8" type="ORF">TCAL_06844</name>
</gene>
<comment type="catalytic activity">
    <reaction evidence="6">
        <text>2-oxosuccinamate + H2O = oxaloacetate + NH4(+)</text>
        <dbReference type="Rhea" id="RHEA:59412"/>
        <dbReference type="ChEBI" id="CHEBI:15377"/>
        <dbReference type="ChEBI" id="CHEBI:16452"/>
        <dbReference type="ChEBI" id="CHEBI:28938"/>
        <dbReference type="ChEBI" id="CHEBI:57735"/>
        <dbReference type="EC" id="3.5.1.3"/>
    </reaction>
    <physiologicalReaction direction="left-to-right" evidence="6">
        <dbReference type="Rhea" id="RHEA:59413"/>
    </physiologicalReaction>
</comment>
<comment type="caution">
    <text evidence="8">The sequence shown here is derived from an EMBL/GenBank/DDBJ whole genome shotgun (WGS) entry which is preliminary data.</text>
</comment>
<dbReference type="EC" id="3.5.1.3" evidence="4"/>
<proteinExistence type="inferred from homology"/>
<evidence type="ECO:0000256" key="2">
    <source>
        <dbReference type="ARBA" id="ARBA00022801"/>
    </source>
</evidence>
<accession>A0A553NSS1</accession>
<dbReference type="Pfam" id="PF02958">
    <property type="entry name" value="EcKL"/>
    <property type="match status" value="1"/>
</dbReference>
<feature type="domain" description="CN hydrolase" evidence="7">
    <location>
        <begin position="317"/>
        <end position="562"/>
    </location>
</feature>
<dbReference type="GO" id="GO:0050152">
    <property type="term" value="F:omega-amidase activity"/>
    <property type="evidence" value="ECO:0007669"/>
    <property type="project" value="UniProtKB-EC"/>
</dbReference>
<dbReference type="Pfam" id="PF00795">
    <property type="entry name" value="CN_hydrolase"/>
    <property type="match status" value="1"/>
</dbReference>
<evidence type="ECO:0000259" key="7">
    <source>
        <dbReference type="PROSITE" id="PS50263"/>
    </source>
</evidence>
<dbReference type="GO" id="GO:0006107">
    <property type="term" value="P:oxaloacetate metabolic process"/>
    <property type="evidence" value="ECO:0007669"/>
    <property type="project" value="TreeGrafter"/>
</dbReference>
<dbReference type="Gene3D" id="3.60.110.10">
    <property type="entry name" value="Carbon-nitrogen hydrolase"/>
    <property type="match status" value="1"/>
</dbReference>
<dbReference type="InterPro" id="IPR045254">
    <property type="entry name" value="Nit1/2_C-N_Hydrolase"/>
</dbReference>
<evidence type="ECO:0000256" key="5">
    <source>
        <dbReference type="ARBA" id="ARBA00041576"/>
    </source>
</evidence>
<dbReference type="InterPro" id="IPR011009">
    <property type="entry name" value="Kinase-like_dom_sf"/>
</dbReference>
<dbReference type="PANTHER" id="PTHR23088:SF30">
    <property type="entry name" value="OMEGA-AMIDASE NIT2"/>
    <property type="match status" value="1"/>
</dbReference>
<dbReference type="GO" id="GO:0006541">
    <property type="term" value="P:glutamine metabolic process"/>
    <property type="evidence" value="ECO:0007669"/>
    <property type="project" value="TreeGrafter"/>
</dbReference>
<dbReference type="STRING" id="6832.A0A553NSS1"/>
<dbReference type="GO" id="GO:0006528">
    <property type="term" value="P:asparagine metabolic process"/>
    <property type="evidence" value="ECO:0007669"/>
    <property type="project" value="TreeGrafter"/>
</dbReference>
<evidence type="ECO:0000256" key="6">
    <source>
        <dbReference type="ARBA" id="ARBA00048745"/>
    </source>
</evidence>
<reference evidence="8 9" key="1">
    <citation type="journal article" date="2018" name="Nat. Ecol. Evol.">
        <title>Genomic signatures of mitonuclear coevolution across populations of Tigriopus californicus.</title>
        <authorList>
            <person name="Barreto F.S."/>
            <person name="Watson E.T."/>
            <person name="Lima T.G."/>
            <person name="Willett C.S."/>
            <person name="Edmands S."/>
            <person name="Li W."/>
            <person name="Burton R.S."/>
        </authorList>
    </citation>
    <scope>NUCLEOTIDE SEQUENCE [LARGE SCALE GENOMIC DNA]</scope>
    <source>
        <strain evidence="8 9">San Diego</strain>
    </source>
</reference>
<evidence type="ECO:0000313" key="9">
    <source>
        <dbReference type="Proteomes" id="UP000318571"/>
    </source>
</evidence>
<dbReference type="PANTHER" id="PTHR23088">
    <property type="entry name" value="NITRILASE-RELATED"/>
    <property type="match status" value="1"/>
</dbReference>
<dbReference type="InterPro" id="IPR036526">
    <property type="entry name" value="C-N_Hydrolase_sf"/>
</dbReference>
<dbReference type="InterPro" id="IPR003010">
    <property type="entry name" value="C-N_Hydrolase"/>
</dbReference>
<sequence>MDRSMEQTLSHFQAESALKHYPSIEDMILDFHHTPGATVQLEDSSSPTLGPASQSKRAVIRDGRGQCRRVFLKTCPGGSLSQEFQKMLRTFDKEIGFYAHLRHPLASIQSQKSPADDASPICLDEALLQFLGAGFVGDDLHLVLSDLEVDGYRLTGRSDYHSLDQAHIAMRTLATFHVASVAVAEAHHLDWVELQQAPQSLVRDYLTSPEFADRVDASIFSVPFLRNAMWIKAVIQAQKSHHPLVPASLRIPTGVTVSLMDQFIDLSPTILSRLRLARVLPQGQRGVLAHGDFHMWNVAFSDKGQMRFFDFQMSGSFRLALIQLAVGANKSQNLTAAAKHVKEAASQGAQLVSLPECFNSPYGTNFFPEYAESVPNGESCLALKTMAADNKVFLIGGSIPESEGDRLYNTSTIWGPDGELIGKYRKMHLFDINVPGKITFKESDVLSPGNDFLAFDTPFGKIGMGICYDIRFSDLAKIYSNMGCHLLVYPGAFNMTTGPAHWELLARGRAVDNQLYVATPSPARDEKADYIAWGHSQVINPWGEVVAKAEECQEIIFADIDLDYMQQVRKQIPITVQARTDLYETVSK</sequence>
<dbReference type="EMBL" id="VCGU01000010">
    <property type="protein sequence ID" value="TRY68468.1"/>
    <property type="molecule type" value="Genomic_DNA"/>
</dbReference>
<dbReference type="SUPFAM" id="SSF56112">
    <property type="entry name" value="Protein kinase-like (PK-like)"/>
    <property type="match status" value="1"/>
</dbReference>